<dbReference type="InterPro" id="IPR013272">
    <property type="entry name" value="Vps72/YL1_C"/>
</dbReference>
<accession>A0A8B6DQR4</accession>
<reference evidence="6" key="1">
    <citation type="submission" date="2018-11" db="EMBL/GenBank/DDBJ databases">
        <authorList>
            <person name="Alioto T."/>
            <person name="Alioto T."/>
        </authorList>
    </citation>
    <scope>NUCLEOTIDE SEQUENCE</scope>
</reference>
<dbReference type="InterPro" id="IPR046757">
    <property type="entry name" value="YL1_N"/>
</dbReference>
<proteinExistence type="inferred from homology"/>
<evidence type="ECO:0000313" key="7">
    <source>
        <dbReference type="Proteomes" id="UP000596742"/>
    </source>
</evidence>
<dbReference type="PANTHER" id="PTHR13275:SF4">
    <property type="entry name" value="VACUOLAR PROTEIN SORTING-ASSOCIATED PROTEIN 72 HOMOLOG"/>
    <property type="match status" value="1"/>
</dbReference>
<feature type="compositionally biased region" description="Basic and acidic residues" evidence="3">
    <location>
        <begin position="235"/>
        <end position="245"/>
    </location>
</feature>
<feature type="signal peptide" evidence="4">
    <location>
        <begin position="1"/>
        <end position="19"/>
    </location>
</feature>
<feature type="domain" description="Vps72/YL1 C-terminal" evidence="5">
    <location>
        <begin position="418"/>
        <end position="447"/>
    </location>
</feature>
<evidence type="ECO:0000313" key="6">
    <source>
        <dbReference type="EMBL" id="VDI22422.1"/>
    </source>
</evidence>
<evidence type="ECO:0000256" key="1">
    <source>
        <dbReference type="ARBA" id="ARBA00006832"/>
    </source>
</evidence>
<evidence type="ECO:0000256" key="2">
    <source>
        <dbReference type="ARBA" id="ARBA00020000"/>
    </source>
</evidence>
<dbReference type="AlphaFoldDB" id="A0A8B6DQR4"/>
<dbReference type="PANTHER" id="PTHR13275">
    <property type="entry name" value="YL-1 PROTEIN TRANSCRIPTION FACTOR-LIKE 1"/>
    <property type="match status" value="1"/>
</dbReference>
<dbReference type="OrthoDB" id="78296at2759"/>
<organism evidence="6 7">
    <name type="scientific">Mytilus galloprovincialis</name>
    <name type="common">Mediterranean mussel</name>
    <dbReference type="NCBI Taxonomy" id="29158"/>
    <lineage>
        <taxon>Eukaryota</taxon>
        <taxon>Metazoa</taxon>
        <taxon>Spiralia</taxon>
        <taxon>Lophotrochozoa</taxon>
        <taxon>Mollusca</taxon>
        <taxon>Bivalvia</taxon>
        <taxon>Autobranchia</taxon>
        <taxon>Pteriomorphia</taxon>
        <taxon>Mytilida</taxon>
        <taxon>Mytiloidea</taxon>
        <taxon>Mytilidae</taxon>
        <taxon>Mytilinae</taxon>
        <taxon>Mytilus</taxon>
    </lineage>
</organism>
<feature type="chain" id="PRO_5032792832" description="Vacuolar protein sorting-associated protein 72 homolog" evidence="4">
    <location>
        <begin position="20"/>
        <end position="461"/>
    </location>
</feature>
<dbReference type="Pfam" id="PF05764">
    <property type="entry name" value="YL1"/>
    <property type="match status" value="1"/>
</dbReference>
<evidence type="ECO:0000256" key="4">
    <source>
        <dbReference type="SAM" id="SignalP"/>
    </source>
</evidence>
<evidence type="ECO:0000256" key="3">
    <source>
        <dbReference type="SAM" id="MobiDB-lite"/>
    </source>
</evidence>
<protein>
    <recommendedName>
        <fullName evidence="2">Vacuolar protein sorting-associated protein 72 homolog</fullName>
    </recommendedName>
</protein>
<dbReference type="GO" id="GO:0005634">
    <property type="term" value="C:nucleus"/>
    <property type="evidence" value="ECO:0007669"/>
    <property type="project" value="TreeGrafter"/>
</dbReference>
<name>A0A8B6DQR4_MYTGA</name>
<dbReference type="Proteomes" id="UP000596742">
    <property type="component" value="Unassembled WGS sequence"/>
</dbReference>
<comment type="similarity">
    <text evidence="1">Belongs to the VPS72/YL1 family.</text>
</comment>
<feature type="compositionally biased region" description="Acidic residues" evidence="3">
    <location>
        <begin position="176"/>
        <end position="204"/>
    </location>
</feature>
<dbReference type="SMART" id="SM00993">
    <property type="entry name" value="YL1_C"/>
    <property type="match status" value="1"/>
</dbReference>
<dbReference type="EMBL" id="UYJE01003792">
    <property type="protein sequence ID" value="VDI22422.1"/>
    <property type="molecule type" value="Genomic_DNA"/>
</dbReference>
<feature type="compositionally biased region" description="Basic and acidic residues" evidence="3">
    <location>
        <begin position="267"/>
        <end position="284"/>
    </location>
</feature>
<keyword evidence="4" id="KW-0732">Signal</keyword>
<keyword evidence="7" id="KW-1185">Reference proteome</keyword>
<dbReference type="Pfam" id="PF08265">
    <property type="entry name" value="YL1_C"/>
    <property type="match status" value="1"/>
</dbReference>
<comment type="caution">
    <text evidence="6">The sequence shown here is derived from an EMBL/GenBank/DDBJ whole genome shotgun (WGS) entry which is preliminary data.</text>
</comment>
<feature type="region of interest" description="Disordered" evidence="3">
    <location>
        <begin position="235"/>
        <end position="284"/>
    </location>
</feature>
<evidence type="ECO:0000259" key="5">
    <source>
        <dbReference type="SMART" id="SM00993"/>
    </source>
</evidence>
<gene>
    <name evidence="6" type="ORF">MGAL_10B093571</name>
</gene>
<sequence>MCELLFLLSALLACPLISAFNKTVGFKKEDCEVYRLDLYNSDDIYNVVWNGEEYPRFCSLKFRITSSDSYELCAKVTQFNLECPDFKLKFYWGVKMNEKIYNCYSSLPIKYCNEDLVFMSLEPEYFNIRRSNSNLRITVTANLLSKYGDDNSSNGNKSLLGKILNSALPVVALSGETEEGDNEYESENSDSEDTDSDISIDENDEVKSDVEDEDGKRKKKGVTYKAYKEPVKKVVKTEKPKEKKPPKPKVSAVQIYHTPVKKTLRKSTADKTKERQDREKTKEAREKMLKEMAAQKNVAEVRRLTQEELLEEAKITEEENLQSLEDYKRLEMEKKKNRIQKQINKGPMIKYQSFTMPLIEELPMETEINVDDIMEPQKKSEDICEISEKCSRTFITFTDDRTFKEYFPQKKPKLSQKQYCPVTKLPAKYFDPITQTPYATAEAFRLIREAYAQQQAERKRK</sequence>
<feature type="region of interest" description="Disordered" evidence="3">
    <location>
        <begin position="176"/>
        <end position="221"/>
    </location>
</feature>